<dbReference type="KEGG" id="aba:Acid345_1104"/>
<proteinExistence type="predicted"/>
<dbReference type="EnsemblBacteria" id="ABF40107">
    <property type="protein sequence ID" value="ABF40107"/>
    <property type="gene ID" value="Acid345_1104"/>
</dbReference>
<dbReference type="OrthoDB" id="9887591at2"/>
<dbReference type="AlphaFoldDB" id="Q1ISP3"/>
<organism evidence="2 3">
    <name type="scientific">Koribacter versatilis (strain Ellin345)</name>
    <dbReference type="NCBI Taxonomy" id="204669"/>
    <lineage>
        <taxon>Bacteria</taxon>
        <taxon>Pseudomonadati</taxon>
        <taxon>Acidobacteriota</taxon>
        <taxon>Terriglobia</taxon>
        <taxon>Terriglobales</taxon>
        <taxon>Candidatus Korobacteraceae</taxon>
        <taxon>Candidatus Korobacter</taxon>
    </lineage>
</organism>
<feature type="transmembrane region" description="Helical" evidence="1">
    <location>
        <begin position="118"/>
        <end position="137"/>
    </location>
</feature>
<dbReference type="EMBL" id="CP000360">
    <property type="protein sequence ID" value="ABF40107.1"/>
    <property type="molecule type" value="Genomic_DNA"/>
</dbReference>
<evidence type="ECO:0000256" key="1">
    <source>
        <dbReference type="SAM" id="Phobius"/>
    </source>
</evidence>
<accession>Q1ISP3</accession>
<keyword evidence="3" id="KW-1185">Reference proteome</keyword>
<sequence length="145" mass="15944">MADALQNVKQEYWRPAGSRRVVVDPVASDATCECGAEYLMGARYCHICGSDRVPAMGLGRYTFNWVEWLDFASIRERTGLGTASLIFLVIGLACALAAIAVGWLYTANTIQEWQAVQLWRIQWLLGAAVAFLGGIVLKKSASTRE</sequence>
<keyword evidence="1" id="KW-1133">Transmembrane helix</keyword>
<evidence type="ECO:0000313" key="2">
    <source>
        <dbReference type="EMBL" id="ABF40107.1"/>
    </source>
</evidence>
<keyword evidence="1" id="KW-0472">Membrane</keyword>
<dbReference type="HOGENOM" id="CLU_1784332_0_0_0"/>
<name>Q1ISP3_KORVE</name>
<feature type="transmembrane region" description="Helical" evidence="1">
    <location>
        <begin position="85"/>
        <end position="106"/>
    </location>
</feature>
<gene>
    <name evidence="2" type="ordered locus">Acid345_1104</name>
</gene>
<keyword evidence="1" id="KW-0812">Transmembrane</keyword>
<protein>
    <submittedName>
        <fullName evidence="2">Uncharacterized protein</fullName>
    </submittedName>
</protein>
<dbReference type="Proteomes" id="UP000002432">
    <property type="component" value="Chromosome"/>
</dbReference>
<dbReference type="RefSeq" id="WP_011521909.1">
    <property type="nucleotide sequence ID" value="NC_008009.1"/>
</dbReference>
<evidence type="ECO:0000313" key="3">
    <source>
        <dbReference type="Proteomes" id="UP000002432"/>
    </source>
</evidence>
<reference evidence="2 3" key="1">
    <citation type="journal article" date="2009" name="Appl. Environ. Microbiol.">
        <title>Three genomes from the phylum Acidobacteria provide insight into the lifestyles of these microorganisms in soils.</title>
        <authorList>
            <person name="Ward N.L."/>
            <person name="Challacombe J.F."/>
            <person name="Janssen P.H."/>
            <person name="Henrissat B."/>
            <person name="Coutinho P.M."/>
            <person name="Wu M."/>
            <person name="Xie G."/>
            <person name="Haft D.H."/>
            <person name="Sait M."/>
            <person name="Badger J."/>
            <person name="Barabote R.D."/>
            <person name="Bradley B."/>
            <person name="Brettin T.S."/>
            <person name="Brinkac L.M."/>
            <person name="Bruce D."/>
            <person name="Creasy T."/>
            <person name="Daugherty S.C."/>
            <person name="Davidsen T.M."/>
            <person name="DeBoy R.T."/>
            <person name="Detter J.C."/>
            <person name="Dodson R.J."/>
            <person name="Durkin A.S."/>
            <person name="Ganapathy A."/>
            <person name="Gwinn-Giglio M."/>
            <person name="Han C.S."/>
            <person name="Khouri H."/>
            <person name="Kiss H."/>
            <person name="Kothari S.P."/>
            <person name="Madupu R."/>
            <person name="Nelson K.E."/>
            <person name="Nelson W.C."/>
            <person name="Paulsen I."/>
            <person name="Penn K."/>
            <person name="Ren Q."/>
            <person name="Rosovitz M.J."/>
            <person name="Selengut J.D."/>
            <person name="Shrivastava S."/>
            <person name="Sullivan S.A."/>
            <person name="Tapia R."/>
            <person name="Thompson L.S."/>
            <person name="Watkins K.L."/>
            <person name="Yang Q."/>
            <person name="Yu C."/>
            <person name="Zafar N."/>
            <person name="Zhou L."/>
            <person name="Kuske C.R."/>
        </authorList>
    </citation>
    <scope>NUCLEOTIDE SEQUENCE [LARGE SCALE GENOMIC DNA]</scope>
    <source>
        <strain evidence="2 3">Ellin345</strain>
    </source>
</reference>